<organism evidence="2 4">
    <name type="scientific">Xanthobacter flavus</name>
    <dbReference type="NCBI Taxonomy" id="281"/>
    <lineage>
        <taxon>Bacteria</taxon>
        <taxon>Pseudomonadati</taxon>
        <taxon>Pseudomonadota</taxon>
        <taxon>Alphaproteobacteria</taxon>
        <taxon>Hyphomicrobiales</taxon>
        <taxon>Xanthobacteraceae</taxon>
        <taxon>Xanthobacter</taxon>
    </lineage>
</organism>
<reference evidence="3 5" key="2">
    <citation type="submission" date="2023-07" db="EMBL/GenBank/DDBJ databases">
        <title>Genomic Encyclopedia of Type Strains, Phase IV (KMG-IV): sequencing the most valuable type-strain genomes for metagenomic binning, comparative biology and taxonomic classification.</title>
        <authorList>
            <person name="Goeker M."/>
        </authorList>
    </citation>
    <scope>NUCLEOTIDE SEQUENCE [LARGE SCALE GENOMIC DNA]</scope>
    <source>
        <strain evidence="3 5">DSM 338</strain>
    </source>
</reference>
<name>A0A9W6CJL2_XANFL</name>
<dbReference type="CDD" id="cd03441">
    <property type="entry name" value="R_hydratase_like"/>
    <property type="match status" value="1"/>
</dbReference>
<dbReference type="SUPFAM" id="SSF54637">
    <property type="entry name" value="Thioesterase/thiol ester dehydrase-isomerase"/>
    <property type="match status" value="1"/>
</dbReference>
<accession>A0A9W6CJL2</accession>
<dbReference type="PANTHER" id="PTHR43841:SF3">
    <property type="entry name" value="(3R)-HYDROXYACYL-ACP DEHYDRATASE SUBUNIT HADB"/>
    <property type="match status" value="1"/>
</dbReference>
<gene>
    <name evidence="3" type="ORF">GGQ86_003600</name>
    <name evidence="2" type="ORF">XFLAVUS301_33400</name>
</gene>
<dbReference type="EMBL" id="BSDO01000005">
    <property type="protein sequence ID" value="GLI23666.1"/>
    <property type="molecule type" value="Genomic_DNA"/>
</dbReference>
<dbReference type="EMBL" id="JAVDPY010000006">
    <property type="protein sequence ID" value="MDR6335110.1"/>
    <property type="molecule type" value="Genomic_DNA"/>
</dbReference>
<feature type="domain" description="MaoC-like" evidence="1">
    <location>
        <begin position="20"/>
        <end position="116"/>
    </location>
</feature>
<dbReference type="AlphaFoldDB" id="A0A9W6CJL2"/>
<evidence type="ECO:0000313" key="5">
    <source>
        <dbReference type="Proteomes" id="UP001245370"/>
    </source>
</evidence>
<dbReference type="Pfam" id="PF01575">
    <property type="entry name" value="MaoC_dehydratas"/>
    <property type="match status" value="1"/>
</dbReference>
<evidence type="ECO:0000313" key="4">
    <source>
        <dbReference type="Proteomes" id="UP001144397"/>
    </source>
</evidence>
<dbReference type="GeneID" id="95764121"/>
<dbReference type="Proteomes" id="UP001245370">
    <property type="component" value="Unassembled WGS sequence"/>
</dbReference>
<reference evidence="2" key="1">
    <citation type="submission" date="2022-12" db="EMBL/GenBank/DDBJ databases">
        <title>Reference genome sequencing for broad-spectrum identification of bacterial and archaeal isolates by mass spectrometry.</title>
        <authorList>
            <person name="Sekiguchi Y."/>
            <person name="Tourlousse D.M."/>
        </authorList>
    </citation>
    <scope>NUCLEOTIDE SEQUENCE</scope>
    <source>
        <strain evidence="2">301</strain>
    </source>
</reference>
<dbReference type="PANTHER" id="PTHR43841">
    <property type="entry name" value="3-HYDROXYACYL-THIOESTER DEHYDRATASE HTDX-RELATED"/>
    <property type="match status" value="1"/>
</dbReference>
<protein>
    <submittedName>
        <fullName evidence="2">Acyl dehydratase</fullName>
    </submittedName>
</protein>
<dbReference type="RefSeq" id="WP_281808514.1">
    <property type="nucleotide sequence ID" value="NZ_BSDO01000005.1"/>
</dbReference>
<proteinExistence type="predicted"/>
<evidence type="ECO:0000259" key="1">
    <source>
        <dbReference type="Pfam" id="PF01575"/>
    </source>
</evidence>
<comment type="caution">
    <text evidence="2">The sequence shown here is derived from an EMBL/GenBank/DDBJ whole genome shotgun (WGS) entry which is preliminary data.</text>
</comment>
<keyword evidence="5" id="KW-1185">Reference proteome</keyword>
<sequence length="142" mass="15014">MEMPEDAALPRELAYVSLVADEDAVARYAELTRDFNPIHLNPEFAAGTSFGRPIAHGTLGLNLVIEALERTFGAVPGDARLDVRFIAPVPVGATIRAGGRLKDETTGTYAIFVETAAGERAVEGTCTIGDAPEIRNTGASKT</sequence>
<dbReference type="InterPro" id="IPR002539">
    <property type="entry name" value="MaoC-like_dom"/>
</dbReference>
<dbReference type="Gene3D" id="3.10.129.10">
    <property type="entry name" value="Hotdog Thioesterase"/>
    <property type="match status" value="1"/>
</dbReference>
<evidence type="ECO:0000313" key="2">
    <source>
        <dbReference type="EMBL" id="GLI23666.1"/>
    </source>
</evidence>
<dbReference type="Proteomes" id="UP001144397">
    <property type="component" value="Unassembled WGS sequence"/>
</dbReference>
<dbReference type="InterPro" id="IPR029069">
    <property type="entry name" value="HotDog_dom_sf"/>
</dbReference>
<evidence type="ECO:0000313" key="3">
    <source>
        <dbReference type="EMBL" id="MDR6335110.1"/>
    </source>
</evidence>